<dbReference type="PANTHER" id="PTHR31072:SF218">
    <property type="entry name" value="TRANSCRIPTION FACTOR TCP11-RELATED"/>
    <property type="match status" value="1"/>
</dbReference>
<feature type="compositionally biased region" description="Gly residues" evidence="6">
    <location>
        <begin position="158"/>
        <end position="172"/>
    </location>
</feature>
<dbReference type="EMBL" id="JABTTQ020002608">
    <property type="protein sequence ID" value="KAK6123016.1"/>
    <property type="molecule type" value="Genomic_DNA"/>
</dbReference>
<dbReference type="InterPro" id="IPR017887">
    <property type="entry name" value="TF_TCP_subgr"/>
</dbReference>
<keyword evidence="5" id="KW-0539">Nucleus</keyword>
<evidence type="ECO:0000256" key="4">
    <source>
        <dbReference type="ARBA" id="ARBA00023163"/>
    </source>
</evidence>
<dbReference type="PANTHER" id="PTHR31072">
    <property type="entry name" value="TRANSCRIPTION FACTOR TCP4-RELATED"/>
    <property type="match status" value="1"/>
</dbReference>
<accession>A0ABR0UL57</accession>
<organism evidence="8 9">
    <name type="scientific">Rehmannia glutinosa</name>
    <name type="common">Chinese foxglove</name>
    <dbReference type="NCBI Taxonomy" id="99300"/>
    <lineage>
        <taxon>Eukaryota</taxon>
        <taxon>Viridiplantae</taxon>
        <taxon>Streptophyta</taxon>
        <taxon>Embryophyta</taxon>
        <taxon>Tracheophyta</taxon>
        <taxon>Spermatophyta</taxon>
        <taxon>Magnoliopsida</taxon>
        <taxon>eudicotyledons</taxon>
        <taxon>Gunneridae</taxon>
        <taxon>Pentapetalae</taxon>
        <taxon>asterids</taxon>
        <taxon>lamiids</taxon>
        <taxon>Lamiales</taxon>
        <taxon>Orobanchaceae</taxon>
        <taxon>Rehmannieae</taxon>
        <taxon>Rehmannia</taxon>
    </lineage>
</organism>
<keyword evidence="2" id="KW-0805">Transcription regulation</keyword>
<protein>
    <recommendedName>
        <fullName evidence="7">TCP domain-containing protein</fullName>
    </recommendedName>
</protein>
<evidence type="ECO:0000313" key="8">
    <source>
        <dbReference type="EMBL" id="KAK6123016.1"/>
    </source>
</evidence>
<evidence type="ECO:0000256" key="5">
    <source>
        <dbReference type="ARBA" id="ARBA00023242"/>
    </source>
</evidence>
<evidence type="ECO:0000256" key="6">
    <source>
        <dbReference type="SAM" id="MobiDB-lite"/>
    </source>
</evidence>
<reference evidence="8 9" key="1">
    <citation type="journal article" date="2021" name="Comput. Struct. Biotechnol. J.">
        <title>De novo genome assembly of the potent medicinal plant Rehmannia glutinosa using nanopore technology.</title>
        <authorList>
            <person name="Ma L."/>
            <person name="Dong C."/>
            <person name="Song C."/>
            <person name="Wang X."/>
            <person name="Zheng X."/>
            <person name="Niu Y."/>
            <person name="Chen S."/>
            <person name="Feng W."/>
        </authorList>
    </citation>
    <scope>NUCLEOTIDE SEQUENCE [LARGE SCALE GENOMIC DNA]</scope>
    <source>
        <strain evidence="8">DH-2019</strain>
    </source>
</reference>
<keyword evidence="3" id="KW-0238">DNA-binding</keyword>
<proteinExistence type="predicted"/>
<comment type="caution">
    <text evidence="8">The sequence shown here is derived from an EMBL/GenBank/DDBJ whole genome shotgun (WGS) entry which is preliminary data.</text>
</comment>
<gene>
    <name evidence="8" type="ORF">DH2020_043232</name>
</gene>
<evidence type="ECO:0000259" key="7">
    <source>
        <dbReference type="PROSITE" id="PS51369"/>
    </source>
</evidence>
<evidence type="ECO:0000256" key="3">
    <source>
        <dbReference type="ARBA" id="ARBA00023125"/>
    </source>
</evidence>
<evidence type="ECO:0000256" key="2">
    <source>
        <dbReference type="ARBA" id="ARBA00023015"/>
    </source>
</evidence>
<sequence>MPALCAARVFQLTRELGHKSDGETIEWLLQQAEPPSSPPRAPAQSRRTSPPSTCPYVDRAPPYEAGKLVIGAAPPDWKQLLAAIDRRRSLAGESRFDSGEFWMLANSSNNYQDNSGGGDPIWTLPSININTSSYGGTISSGPHFMNFPAPLSLVPGQQLGGGGGGSGFGEGQMGMFSRNHYNNRTGGGGVSESPTTGGSDGGGDNRPES</sequence>
<feature type="domain" description="TCP" evidence="7">
    <location>
        <begin position="1"/>
        <end position="39"/>
    </location>
</feature>
<dbReference type="Proteomes" id="UP001318860">
    <property type="component" value="Unassembled WGS sequence"/>
</dbReference>
<comment type="subcellular location">
    <subcellularLocation>
        <location evidence="1">Nucleus</location>
    </subcellularLocation>
</comment>
<name>A0ABR0UL57_REHGL</name>
<dbReference type="PROSITE" id="PS51369">
    <property type="entry name" value="TCP"/>
    <property type="match status" value="1"/>
</dbReference>
<evidence type="ECO:0000313" key="9">
    <source>
        <dbReference type="Proteomes" id="UP001318860"/>
    </source>
</evidence>
<dbReference type="Pfam" id="PF03634">
    <property type="entry name" value="TCP"/>
    <property type="match status" value="1"/>
</dbReference>
<keyword evidence="4" id="KW-0804">Transcription</keyword>
<feature type="region of interest" description="Disordered" evidence="6">
    <location>
        <begin position="157"/>
        <end position="209"/>
    </location>
</feature>
<evidence type="ECO:0000256" key="1">
    <source>
        <dbReference type="ARBA" id="ARBA00004123"/>
    </source>
</evidence>
<dbReference type="InterPro" id="IPR005333">
    <property type="entry name" value="Transcription_factor_TCP"/>
</dbReference>
<keyword evidence="9" id="KW-1185">Reference proteome</keyword>
<feature type="region of interest" description="Disordered" evidence="6">
    <location>
        <begin position="32"/>
        <end position="57"/>
    </location>
</feature>
<feature type="compositionally biased region" description="Low complexity" evidence="6">
    <location>
        <begin position="42"/>
        <end position="51"/>
    </location>
</feature>